<evidence type="ECO:0000259" key="1">
    <source>
        <dbReference type="Pfam" id="PF04961"/>
    </source>
</evidence>
<dbReference type="EMBL" id="CP059066">
    <property type="protein sequence ID" value="QSQ08497.1"/>
    <property type="molecule type" value="Genomic_DNA"/>
</dbReference>
<evidence type="ECO:0000313" key="2">
    <source>
        <dbReference type="EMBL" id="QSQ08497.1"/>
    </source>
</evidence>
<dbReference type="InterPro" id="IPR007044">
    <property type="entry name" value="Cyclodeamin/CycHdrlase"/>
</dbReference>
<dbReference type="EC" id="3.5.4.9" evidence="2"/>
<name>A0A8A0RM05_9FIRM</name>
<keyword evidence="2" id="KW-0378">Hydrolase</keyword>
<dbReference type="InterPro" id="IPR036178">
    <property type="entry name" value="Formintransfe-cycloase-like_sf"/>
</dbReference>
<organism evidence="2 3">
    <name type="scientific">Koleobacter methoxysyntrophicus</name>
    <dbReference type="NCBI Taxonomy" id="2751313"/>
    <lineage>
        <taxon>Bacteria</taxon>
        <taxon>Bacillati</taxon>
        <taxon>Bacillota</taxon>
        <taxon>Clostridia</taxon>
        <taxon>Koleobacterales</taxon>
        <taxon>Koleobacteraceae</taxon>
        <taxon>Koleobacter</taxon>
    </lineage>
</organism>
<reference evidence="2" key="1">
    <citation type="submission" date="2020-07" db="EMBL/GenBank/DDBJ databases">
        <title>Koleobacter methoxysyntrophicus gen. nov., sp. nov., a novel anaerobic bacterium isolated from deep subsurface oil field and proposal of Koleobacterales ord. nov. in the phylum Firmicutes.</title>
        <authorList>
            <person name="Sakamoto S."/>
            <person name="Tamaki H."/>
        </authorList>
    </citation>
    <scope>NUCLEOTIDE SEQUENCE</scope>
    <source>
        <strain evidence="2">NRmbB1</strain>
    </source>
</reference>
<evidence type="ECO:0000313" key="3">
    <source>
        <dbReference type="Proteomes" id="UP000662904"/>
    </source>
</evidence>
<accession>A0A8A0RM05</accession>
<dbReference type="GO" id="GO:0004477">
    <property type="term" value="F:methenyltetrahydrofolate cyclohydrolase activity"/>
    <property type="evidence" value="ECO:0007669"/>
    <property type="project" value="UniProtKB-EC"/>
</dbReference>
<dbReference type="SUPFAM" id="SSF101262">
    <property type="entry name" value="Methenyltetrahydrofolate cyclohydrolase-like"/>
    <property type="match status" value="1"/>
</dbReference>
<dbReference type="Proteomes" id="UP000662904">
    <property type="component" value="Chromosome"/>
</dbReference>
<dbReference type="AlphaFoldDB" id="A0A8A0RM05"/>
<proteinExistence type="predicted"/>
<dbReference type="Pfam" id="PF04961">
    <property type="entry name" value="FTCD_C"/>
    <property type="match status" value="1"/>
</dbReference>
<sequence length="210" mass="22807">MKLVERSCSEFITELASKKPVPGGGGAAALVGAVGSALSSMVCNLTVGKKKYAQYEEDLQGLLTRAAKITNDLLHMVDEDAENFLPLSKAYGMPNCTEAEKKLKQETLEKALKQACEVPIRIVKACYEAIQLHAELVDKCSRLAISDVGVGVQCLRAALLGGMLNIMININSIQDEEYVKKVQGEMEDMVQAGVKLADEVYLKVDSILRN</sequence>
<dbReference type="Gene3D" id="1.20.120.680">
    <property type="entry name" value="Formiminotetrahydrofolate cyclodeaminase monomer, up-and-down helical bundle"/>
    <property type="match status" value="1"/>
</dbReference>
<gene>
    <name evidence="2" type="primary">fchA_1</name>
    <name evidence="2" type="ORF">H0A61_00822</name>
</gene>
<keyword evidence="3" id="KW-1185">Reference proteome</keyword>
<dbReference type="RefSeq" id="WP_206708706.1">
    <property type="nucleotide sequence ID" value="NZ_CP059066.1"/>
</dbReference>
<dbReference type="KEGG" id="kme:H0A61_00822"/>
<feature type="domain" description="Cyclodeaminase/cyclohydrolase" evidence="1">
    <location>
        <begin position="7"/>
        <end position="187"/>
    </location>
</feature>
<protein>
    <submittedName>
        <fullName evidence="2">Methenyltetrahydrofolate cyclohydrolase</fullName>
        <ecNumber evidence="2">3.5.4.9</ecNumber>
    </submittedName>
</protein>